<evidence type="ECO:0000256" key="1">
    <source>
        <dbReference type="SAM" id="MobiDB-lite"/>
    </source>
</evidence>
<protein>
    <recommendedName>
        <fullName evidence="4">Right handed beta helix domain-containing protein</fullName>
    </recommendedName>
</protein>
<reference evidence="3" key="1">
    <citation type="submission" date="2015-06" db="EMBL/GenBank/DDBJ databases">
        <title>Genetic Architecture Underlying Mating-Type Determination in the Yeast Leucosporidium scottii and the Evolution of Mating Systems in Basidiomycetes.</title>
        <authorList>
            <person name="Maia T.M."/>
            <person name="Lopes S."/>
            <person name="Almeida J.M.G.C.F."/>
            <person name="Rosa L.H."/>
            <person name="Sampaio J.P."/>
            <person name="Goncalves P."/>
            <person name="Coelho M.A."/>
        </authorList>
    </citation>
    <scope>NUCLEOTIDE SEQUENCE</scope>
</reference>
<feature type="signal peptide" evidence="2">
    <location>
        <begin position="1"/>
        <end position="31"/>
    </location>
</feature>
<organism evidence="3">
    <name type="scientific">Leucosporidium scottii</name>
    <dbReference type="NCBI Taxonomy" id="5278"/>
    <lineage>
        <taxon>Eukaryota</taxon>
        <taxon>Fungi</taxon>
        <taxon>Dikarya</taxon>
        <taxon>Basidiomycota</taxon>
        <taxon>Pucciniomycotina</taxon>
        <taxon>Microbotryomycetes</taxon>
        <taxon>Leucosporidiales</taxon>
        <taxon>Leucosporidium</taxon>
    </lineage>
</organism>
<evidence type="ECO:0000313" key="3">
    <source>
        <dbReference type="EMBL" id="CRX79286.1"/>
    </source>
</evidence>
<dbReference type="InterPro" id="IPR012334">
    <property type="entry name" value="Pectin_lyas_fold"/>
</dbReference>
<dbReference type="Gene3D" id="2.160.20.10">
    <property type="entry name" value="Single-stranded right-handed beta-helix, Pectin lyase-like"/>
    <property type="match status" value="1"/>
</dbReference>
<keyword evidence="2" id="KW-0732">Signal</keyword>
<name>A0A0H5FTH4_9BASI</name>
<dbReference type="InterPro" id="IPR011050">
    <property type="entry name" value="Pectin_lyase_fold/virulence"/>
</dbReference>
<dbReference type="AlphaFoldDB" id="A0A0H5FTH4"/>
<accession>A0A0H5FTH4</accession>
<gene>
    <name evidence="3" type="ORF">ls5931a1_00080</name>
</gene>
<dbReference type="EMBL" id="LN868512">
    <property type="protein sequence ID" value="CRX79286.1"/>
    <property type="molecule type" value="Genomic_DNA"/>
</dbReference>
<feature type="region of interest" description="Disordered" evidence="1">
    <location>
        <begin position="511"/>
        <end position="546"/>
    </location>
</feature>
<proteinExistence type="predicted"/>
<evidence type="ECO:0008006" key="4">
    <source>
        <dbReference type="Google" id="ProtNLM"/>
    </source>
</evidence>
<feature type="chain" id="PRO_5005218501" description="Right handed beta helix domain-containing protein" evidence="2">
    <location>
        <begin position="32"/>
        <end position="546"/>
    </location>
</feature>
<evidence type="ECO:0000256" key="2">
    <source>
        <dbReference type="SAM" id="SignalP"/>
    </source>
</evidence>
<dbReference type="SUPFAM" id="SSF51126">
    <property type="entry name" value="Pectin lyase-like"/>
    <property type="match status" value="1"/>
</dbReference>
<sequence length="546" mass="57381">MAPTSTNTRRRSPTSLFLLALFALSAPLTSAAPVAASPTEPYIAKRSYNTPSARLEPPTSYLANDASIASLIQAMSAAASASAAADKADSPVRRAPLDEVLNVDLLHERDDEEGGDTLVGRDLEERAGAPNCLDSTATDVTINSLFHYGGAGTVVFLCPGAKIFLTHSIFFTAPNQVLATRGESPNVSRSFFRAQPTEISLAGYPTLETRALLVVSGDQQSTAIYGACRECSGVKLQNVQINGQRDVLGRIPTGLALIEMGGSTSGQVITRVKAWEGRGWSILHSIEGDANSCTGMTISNNEIGPSGQAPDTGAQFEKRGDITPGQWADGISHACRNSVVQYNTITDTTDGGIVIFGAPGSTISHNVITAKTRQALGGINMVDWSPFKGSFEGTIVENNVLSAESSFTKLGIAMGGMSWGSDNRTASRTSGGIVRNNLFTSGPTGFFGFAISVAGHLSVNVYGNDATTANFGGNPSSSCIPNVLPPSPRAFVYDRWTTGGSLQPQFTSAPLAFASNPAPSSSEGNKHRVQRRLQPTLLLRRPPPPS</sequence>